<gene>
    <name evidence="2" type="ORF">ABVQ20_33550</name>
</gene>
<keyword evidence="1" id="KW-0812">Transmembrane</keyword>
<keyword evidence="3" id="KW-1185">Reference proteome</keyword>
<evidence type="ECO:0000313" key="2">
    <source>
        <dbReference type="EMBL" id="MET2831886.1"/>
    </source>
</evidence>
<reference evidence="2 3" key="1">
    <citation type="submission" date="2024-06" db="EMBL/GenBank/DDBJ databases">
        <authorList>
            <person name="Kim D.-U."/>
        </authorList>
    </citation>
    <scope>NUCLEOTIDE SEQUENCE [LARGE SCALE GENOMIC DNA]</scope>
    <source>
        <strain evidence="2 3">KACC15460</strain>
    </source>
</reference>
<dbReference type="SUPFAM" id="SSF81442">
    <property type="entry name" value="Cytochrome c oxidase subunit I-like"/>
    <property type="match status" value="1"/>
</dbReference>
<comment type="caution">
    <text evidence="2">The sequence shown here is derived from an EMBL/GenBank/DDBJ whole genome shotgun (WGS) entry which is preliminary data.</text>
</comment>
<feature type="transmembrane region" description="Helical" evidence="1">
    <location>
        <begin position="102"/>
        <end position="123"/>
    </location>
</feature>
<feature type="transmembrane region" description="Helical" evidence="1">
    <location>
        <begin position="40"/>
        <end position="59"/>
    </location>
</feature>
<dbReference type="InterPro" id="IPR036927">
    <property type="entry name" value="Cyt_c_oxase-like_su1_sf"/>
</dbReference>
<proteinExistence type="predicted"/>
<evidence type="ECO:0008006" key="4">
    <source>
        <dbReference type="Google" id="ProtNLM"/>
    </source>
</evidence>
<name>A0ABV2DPE9_9HYPH</name>
<feature type="transmembrane region" description="Helical" evidence="1">
    <location>
        <begin position="66"/>
        <end position="90"/>
    </location>
</feature>
<feature type="transmembrane region" description="Helical" evidence="1">
    <location>
        <begin position="7"/>
        <end position="28"/>
    </location>
</feature>
<evidence type="ECO:0000313" key="3">
    <source>
        <dbReference type="Proteomes" id="UP001548832"/>
    </source>
</evidence>
<dbReference type="RefSeq" id="WP_354464120.1">
    <property type="nucleotide sequence ID" value="NZ_JBEWSZ010000006.1"/>
</dbReference>
<dbReference type="Gene3D" id="1.20.210.10">
    <property type="entry name" value="Cytochrome c oxidase-like, subunit I domain"/>
    <property type="match status" value="1"/>
</dbReference>
<organism evidence="2 3">
    <name type="scientific">Mesorhizobium shangrilense</name>
    <dbReference type="NCBI Taxonomy" id="460060"/>
    <lineage>
        <taxon>Bacteria</taxon>
        <taxon>Pseudomonadati</taxon>
        <taxon>Pseudomonadota</taxon>
        <taxon>Alphaproteobacteria</taxon>
        <taxon>Hyphomicrobiales</taxon>
        <taxon>Phyllobacteriaceae</taxon>
        <taxon>Mesorhizobium</taxon>
    </lineage>
</organism>
<evidence type="ECO:0000256" key="1">
    <source>
        <dbReference type="SAM" id="Phobius"/>
    </source>
</evidence>
<dbReference type="Proteomes" id="UP001548832">
    <property type="component" value="Unassembled WGS sequence"/>
</dbReference>
<dbReference type="EMBL" id="JBEWSZ010000006">
    <property type="protein sequence ID" value="MET2831886.1"/>
    <property type="molecule type" value="Genomic_DNA"/>
</dbReference>
<keyword evidence="1" id="KW-1133">Transmembrane helix</keyword>
<sequence>MQGVARNFFTLAIIYSLCGMALGLHMAISADHGQMPTHAHTMVAGWLMSAVFAFFYHLFPAVAQKTLAVVHFWLTAISGIGLMIGLYVMLAGHPAIEPVLGISSMAFYAGMLLFAFIALPAIWKN</sequence>
<keyword evidence="1" id="KW-0472">Membrane</keyword>
<accession>A0ABV2DPE9</accession>
<protein>
    <recommendedName>
        <fullName evidence="4">Cbb3-type cytochrome c oxidase subunit I</fullName>
    </recommendedName>
</protein>